<evidence type="ECO:0000256" key="1">
    <source>
        <dbReference type="SAM" id="MobiDB-lite"/>
    </source>
</evidence>
<dbReference type="OrthoDB" id="5359403at2759"/>
<accession>A0A8H3I9N0</accession>
<comment type="caution">
    <text evidence="2">The sequence shown here is derived from an EMBL/GenBank/DDBJ whole genome shotgun (WGS) entry which is preliminary data.</text>
</comment>
<dbReference type="Proteomes" id="UP000664203">
    <property type="component" value="Unassembled WGS sequence"/>
</dbReference>
<gene>
    <name evidence="2" type="ORF">ALECFALPRED_000623</name>
</gene>
<reference evidence="2" key="1">
    <citation type="submission" date="2021-03" db="EMBL/GenBank/DDBJ databases">
        <authorList>
            <person name="Tagirdzhanova G."/>
        </authorList>
    </citation>
    <scope>NUCLEOTIDE SEQUENCE</scope>
</reference>
<evidence type="ECO:0000313" key="2">
    <source>
        <dbReference type="EMBL" id="CAF9905454.1"/>
    </source>
</evidence>
<keyword evidence="3" id="KW-1185">Reference proteome</keyword>
<protein>
    <submittedName>
        <fullName evidence="2">Uncharacterized protein</fullName>
    </submittedName>
</protein>
<dbReference type="AlphaFoldDB" id="A0A8H3I9N0"/>
<organism evidence="2 3">
    <name type="scientific">Alectoria fallacina</name>
    <dbReference type="NCBI Taxonomy" id="1903189"/>
    <lineage>
        <taxon>Eukaryota</taxon>
        <taxon>Fungi</taxon>
        <taxon>Dikarya</taxon>
        <taxon>Ascomycota</taxon>
        <taxon>Pezizomycotina</taxon>
        <taxon>Lecanoromycetes</taxon>
        <taxon>OSLEUM clade</taxon>
        <taxon>Lecanoromycetidae</taxon>
        <taxon>Lecanorales</taxon>
        <taxon>Lecanorineae</taxon>
        <taxon>Parmeliaceae</taxon>
        <taxon>Alectoria</taxon>
    </lineage>
</organism>
<proteinExistence type="predicted"/>
<feature type="region of interest" description="Disordered" evidence="1">
    <location>
        <begin position="1"/>
        <end position="28"/>
    </location>
</feature>
<name>A0A8H3I9N0_9LECA</name>
<sequence>MAPRTRSMALKETATASQESNAHKKPKSKVFEVRPLLKTAQLGSRLIAKKPIMTKTKPNPWCMSDEQIERICGYYSRVARAMSPLKRVRNHCTKLPALLPVEMDFLVKILVPYAKAHGHMTDFTNHSWLDWDAVAESFNDRFSTAVAGCEPRKVKVLKCAMWGNCHKVKIAILRERCRRAHEGEDNAGIYASLTPAELELHLTHR</sequence>
<dbReference type="EMBL" id="CAJPDR010000011">
    <property type="protein sequence ID" value="CAF9905454.1"/>
    <property type="molecule type" value="Genomic_DNA"/>
</dbReference>
<evidence type="ECO:0000313" key="3">
    <source>
        <dbReference type="Proteomes" id="UP000664203"/>
    </source>
</evidence>